<accession>W7XF67</accession>
<dbReference type="RefSeq" id="XP_012654909.1">
    <property type="nucleotide sequence ID" value="XM_012799455.1"/>
</dbReference>
<dbReference type="InParanoid" id="W7XF67"/>
<dbReference type="EMBL" id="GG662532">
    <property type="protein sequence ID" value="EWS72626.1"/>
    <property type="molecule type" value="Genomic_DNA"/>
</dbReference>
<sequence length="111" mass="13600">MKQSFQFVYQLVKIFNFLKKLLSVNRKTKIYLKFLKRVWRGWLQIELILGLNTWKKRKKHLKMLIFLTKLKSFYFISIGQLSKIWICKNQKHVKIICEENELNVIGYLYLN</sequence>
<proteinExistence type="predicted"/>
<gene>
    <name evidence="1" type="ORF">TTHERM_000429759</name>
</gene>
<organism evidence="1 2">
    <name type="scientific">Tetrahymena thermophila (strain SB210)</name>
    <dbReference type="NCBI Taxonomy" id="312017"/>
    <lineage>
        <taxon>Eukaryota</taxon>
        <taxon>Sar</taxon>
        <taxon>Alveolata</taxon>
        <taxon>Ciliophora</taxon>
        <taxon>Intramacronucleata</taxon>
        <taxon>Oligohymenophorea</taxon>
        <taxon>Hymenostomatida</taxon>
        <taxon>Tetrahymenina</taxon>
        <taxon>Tetrahymenidae</taxon>
        <taxon>Tetrahymena</taxon>
    </lineage>
</organism>
<keyword evidence="2" id="KW-1185">Reference proteome</keyword>
<evidence type="ECO:0000313" key="2">
    <source>
        <dbReference type="Proteomes" id="UP000009168"/>
    </source>
</evidence>
<dbReference type="KEGG" id="tet:TTHERM_000429759"/>
<dbReference type="GeneID" id="24438916"/>
<dbReference type="AlphaFoldDB" id="W7XF67"/>
<protein>
    <submittedName>
        <fullName evidence="1">Uncharacterized protein</fullName>
    </submittedName>
</protein>
<dbReference type="Proteomes" id="UP000009168">
    <property type="component" value="Unassembled WGS sequence"/>
</dbReference>
<name>W7XF67_TETTS</name>
<evidence type="ECO:0000313" key="1">
    <source>
        <dbReference type="EMBL" id="EWS72626.1"/>
    </source>
</evidence>
<reference evidence="2" key="1">
    <citation type="journal article" date="2006" name="PLoS Biol.">
        <title>Macronuclear genome sequence of the ciliate Tetrahymena thermophila, a model eukaryote.</title>
        <authorList>
            <person name="Eisen J.A."/>
            <person name="Coyne R.S."/>
            <person name="Wu M."/>
            <person name="Wu D."/>
            <person name="Thiagarajan M."/>
            <person name="Wortman J.R."/>
            <person name="Badger J.H."/>
            <person name="Ren Q."/>
            <person name="Amedeo P."/>
            <person name="Jones K.M."/>
            <person name="Tallon L.J."/>
            <person name="Delcher A.L."/>
            <person name="Salzberg S.L."/>
            <person name="Silva J.C."/>
            <person name="Haas B.J."/>
            <person name="Majoros W.H."/>
            <person name="Farzad M."/>
            <person name="Carlton J.M."/>
            <person name="Smith R.K. Jr."/>
            <person name="Garg J."/>
            <person name="Pearlman R.E."/>
            <person name="Karrer K.M."/>
            <person name="Sun L."/>
            <person name="Manning G."/>
            <person name="Elde N.C."/>
            <person name="Turkewitz A.P."/>
            <person name="Asai D.J."/>
            <person name="Wilkes D.E."/>
            <person name="Wang Y."/>
            <person name="Cai H."/>
            <person name="Collins K."/>
            <person name="Stewart B.A."/>
            <person name="Lee S.R."/>
            <person name="Wilamowska K."/>
            <person name="Weinberg Z."/>
            <person name="Ruzzo W.L."/>
            <person name="Wloga D."/>
            <person name="Gaertig J."/>
            <person name="Frankel J."/>
            <person name="Tsao C.-C."/>
            <person name="Gorovsky M.A."/>
            <person name="Keeling P.J."/>
            <person name="Waller R.F."/>
            <person name="Patron N.J."/>
            <person name="Cherry J.M."/>
            <person name="Stover N.A."/>
            <person name="Krieger C.J."/>
            <person name="del Toro C."/>
            <person name="Ryder H.F."/>
            <person name="Williamson S.C."/>
            <person name="Barbeau R.A."/>
            <person name="Hamilton E.P."/>
            <person name="Orias E."/>
        </authorList>
    </citation>
    <scope>NUCLEOTIDE SEQUENCE [LARGE SCALE GENOMIC DNA]</scope>
    <source>
        <strain evidence="2">SB210</strain>
    </source>
</reference>